<sequence length="154" mass="16534">MALPSSGSISIDDIKTELGITGELSLTDQRVRDLAGVQSGSLILPNDLWGKSARTVRLVITGFEQVKMGFGDWGRQQYDKITFGISVSPYLAPTSYAWGGDVFGNSATAVFMGPAYQVMGYTYQNSGNAYCSVVVGGRTYELSLDFQYTAGDAV</sequence>
<reference evidence="1 2" key="1">
    <citation type="submission" date="2018-06" db="EMBL/GenBank/DDBJ databases">
        <authorList>
            <consortium name="Pathogen Informatics"/>
            <person name="Doyle S."/>
        </authorList>
    </citation>
    <scope>NUCLEOTIDE SEQUENCE [LARGE SCALE GENOMIC DNA]</scope>
    <source>
        <strain evidence="1 2">NCTC11165</strain>
    </source>
</reference>
<organism evidence="1 2">
    <name type="scientific">Brevundimonas diminuta</name>
    <name type="common">Pseudomonas diminuta</name>
    <dbReference type="NCBI Taxonomy" id="293"/>
    <lineage>
        <taxon>Bacteria</taxon>
        <taxon>Pseudomonadati</taxon>
        <taxon>Pseudomonadota</taxon>
        <taxon>Alphaproteobacteria</taxon>
        <taxon>Caulobacterales</taxon>
        <taxon>Caulobacteraceae</taxon>
        <taxon>Brevundimonas</taxon>
    </lineage>
</organism>
<dbReference type="AlphaFoldDB" id="A0A2X1CEL0"/>
<dbReference type="EMBL" id="UAQM01000051">
    <property type="protein sequence ID" value="SPU47005.1"/>
    <property type="molecule type" value="Genomic_DNA"/>
</dbReference>
<protein>
    <submittedName>
        <fullName evidence="1">Uncharacterized protein</fullName>
    </submittedName>
</protein>
<proteinExistence type="predicted"/>
<evidence type="ECO:0000313" key="2">
    <source>
        <dbReference type="Proteomes" id="UP000250358"/>
    </source>
</evidence>
<accession>A0A2X1CEL0</accession>
<dbReference type="Proteomes" id="UP000250358">
    <property type="component" value="Unassembled WGS sequence"/>
</dbReference>
<evidence type="ECO:0000313" key="1">
    <source>
        <dbReference type="EMBL" id="SPU47005.1"/>
    </source>
</evidence>
<name>A0A2X1CEL0_BREDI</name>
<gene>
    <name evidence="1" type="ORF">NCTC11165_03361</name>
</gene>
<dbReference type="RefSeq" id="WP_128116624.1">
    <property type="nucleotide sequence ID" value="NZ_UAQM01000051.1"/>
</dbReference>